<proteinExistence type="predicted"/>
<feature type="compositionally biased region" description="Polar residues" evidence="1">
    <location>
        <begin position="177"/>
        <end position="186"/>
    </location>
</feature>
<comment type="caution">
    <text evidence="2">The sequence shown here is derived from an EMBL/GenBank/DDBJ whole genome shotgun (WGS) entry which is preliminary data.</text>
</comment>
<feature type="compositionally biased region" description="Pro residues" evidence="1">
    <location>
        <begin position="50"/>
        <end position="64"/>
    </location>
</feature>
<protein>
    <submittedName>
        <fullName evidence="2">Uncharacterized protein</fullName>
    </submittedName>
</protein>
<evidence type="ECO:0000256" key="1">
    <source>
        <dbReference type="SAM" id="MobiDB-lite"/>
    </source>
</evidence>
<dbReference type="EMBL" id="JAPDHF010000007">
    <property type="protein sequence ID" value="KAJ4015091.1"/>
    <property type="molecule type" value="Genomic_DNA"/>
</dbReference>
<name>A0A9W8UB72_9HYPO</name>
<feature type="region of interest" description="Disordered" evidence="1">
    <location>
        <begin position="33"/>
        <end position="197"/>
    </location>
</feature>
<accession>A0A9W8UB72</accession>
<reference evidence="2" key="1">
    <citation type="submission" date="2022-10" db="EMBL/GenBank/DDBJ databases">
        <title>Fusarium specimens isolated from Avocado Roots.</title>
        <authorList>
            <person name="Stajich J."/>
            <person name="Roper C."/>
            <person name="Heimlech-Rivalta G."/>
        </authorList>
    </citation>
    <scope>NUCLEOTIDE SEQUENCE</scope>
    <source>
        <strain evidence="2">CF00143</strain>
    </source>
</reference>
<feature type="compositionally biased region" description="Polar residues" evidence="1">
    <location>
        <begin position="142"/>
        <end position="151"/>
    </location>
</feature>
<feature type="compositionally biased region" description="Low complexity" evidence="1">
    <location>
        <begin position="166"/>
        <end position="175"/>
    </location>
</feature>
<dbReference type="AlphaFoldDB" id="A0A9W8UB72"/>
<evidence type="ECO:0000313" key="3">
    <source>
        <dbReference type="Proteomes" id="UP001152130"/>
    </source>
</evidence>
<organism evidence="2 3">
    <name type="scientific">Fusarium irregulare</name>
    <dbReference type="NCBI Taxonomy" id="2494466"/>
    <lineage>
        <taxon>Eukaryota</taxon>
        <taxon>Fungi</taxon>
        <taxon>Dikarya</taxon>
        <taxon>Ascomycota</taxon>
        <taxon>Pezizomycotina</taxon>
        <taxon>Sordariomycetes</taxon>
        <taxon>Hypocreomycetidae</taxon>
        <taxon>Hypocreales</taxon>
        <taxon>Nectriaceae</taxon>
        <taxon>Fusarium</taxon>
        <taxon>Fusarium incarnatum-equiseti species complex</taxon>
    </lineage>
</organism>
<sequence length="224" mass="24179">MVIKGPFLDTISVPLGQRRGISDLAQVALDLTRASESAKSDTIARYRAYPSPPMSGSPPLPPKQPQDSGDRGQAPVGYSAPSHPDPYWSNLNQQQQPPPPIDIRGPPNMQASLPRLFQQGPPDASPYPYRRPDDSASRHGSYIQSGASSMPQRAGYAPPSVPGAPSPYASSARPSIVENQPMTSPKSQRKTKGHVASACVPCKRAHLRRALVVIKRHEQLANVR</sequence>
<keyword evidence="3" id="KW-1185">Reference proteome</keyword>
<dbReference type="Proteomes" id="UP001152130">
    <property type="component" value="Unassembled WGS sequence"/>
</dbReference>
<gene>
    <name evidence="2" type="ORF">NW766_005422</name>
</gene>
<evidence type="ECO:0000313" key="2">
    <source>
        <dbReference type="EMBL" id="KAJ4015091.1"/>
    </source>
</evidence>